<evidence type="ECO:0000313" key="5">
    <source>
        <dbReference type="Proteomes" id="UP000281028"/>
    </source>
</evidence>
<dbReference type="RefSeq" id="WP_127041578.1">
    <property type="nucleotide sequence ID" value="NZ_JAABOK010000013.1"/>
</dbReference>
<dbReference type="GO" id="GO:0016746">
    <property type="term" value="F:acyltransferase activity"/>
    <property type="evidence" value="ECO:0007669"/>
    <property type="project" value="UniProtKB-KW"/>
</dbReference>
<evidence type="ECO:0000256" key="2">
    <source>
        <dbReference type="ARBA" id="ARBA00022679"/>
    </source>
</evidence>
<keyword evidence="1" id="KW-0028">Amino-acid biosynthesis</keyword>
<dbReference type="OrthoDB" id="9801456at2"/>
<dbReference type="CDD" id="cd03354">
    <property type="entry name" value="LbH_SAT"/>
    <property type="match status" value="1"/>
</dbReference>
<sequence>MSDFFEELKRRHQLAAANAYPATSAVSDFANNLINWLFPEHTGQVMADPVLLEQYGRQLEIQLELLLQPMQRQLPDTAGAISQSFMGRVPVIYDELTKDAEAILQGDPAATCLYEVIRAYPGFYAIAFYRVAHALHELHIPLLPRMITELAHARTGIDIHPGAVIAPWCCIDHGTGVVIGETTVIGQHVKLYQGVTLGALSIEKSMALSKRHPTIEDHVVIYAGATILGGETIIGHHSVIGGNVWLIRSVEPFSRIYYKAENKFSESNHE</sequence>
<dbReference type="Proteomes" id="UP000281028">
    <property type="component" value="Unassembled WGS sequence"/>
</dbReference>
<dbReference type="InterPro" id="IPR042122">
    <property type="entry name" value="Ser_AcTrfase_N_sf"/>
</dbReference>
<keyword evidence="5" id="KW-1185">Reference proteome</keyword>
<dbReference type="EMBL" id="RIAR02000001">
    <property type="protein sequence ID" value="NSL87978.1"/>
    <property type="molecule type" value="Genomic_DNA"/>
</dbReference>
<evidence type="ECO:0000256" key="3">
    <source>
        <dbReference type="ARBA" id="ARBA00023315"/>
    </source>
</evidence>
<dbReference type="PANTHER" id="PTHR42811">
    <property type="entry name" value="SERINE ACETYLTRANSFERASE"/>
    <property type="match status" value="1"/>
</dbReference>
<dbReference type="Gene3D" id="1.10.3130.10">
    <property type="entry name" value="serine acetyltransferase, domain 1"/>
    <property type="match status" value="1"/>
</dbReference>
<name>A0A3S1AZJ7_9BACT</name>
<evidence type="ECO:0000256" key="1">
    <source>
        <dbReference type="ARBA" id="ARBA00022605"/>
    </source>
</evidence>
<dbReference type="InterPro" id="IPR045304">
    <property type="entry name" value="LbH_SAT"/>
</dbReference>
<keyword evidence="3" id="KW-0012">Acyltransferase</keyword>
<dbReference type="SUPFAM" id="SSF51161">
    <property type="entry name" value="Trimeric LpxA-like enzymes"/>
    <property type="match status" value="1"/>
</dbReference>
<evidence type="ECO:0000313" key="4">
    <source>
        <dbReference type="EMBL" id="NSL87978.1"/>
    </source>
</evidence>
<proteinExistence type="predicted"/>
<organism evidence="4 5">
    <name type="scientific">Chitinophaga solisilvae</name>
    <dbReference type="NCBI Taxonomy" id="1233460"/>
    <lineage>
        <taxon>Bacteria</taxon>
        <taxon>Pseudomonadati</taxon>
        <taxon>Bacteroidota</taxon>
        <taxon>Chitinophagia</taxon>
        <taxon>Chitinophagales</taxon>
        <taxon>Chitinophagaceae</taxon>
        <taxon>Chitinophaga</taxon>
    </lineage>
</organism>
<dbReference type="InterPro" id="IPR011004">
    <property type="entry name" value="Trimer_LpxA-like_sf"/>
</dbReference>
<keyword evidence="2" id="KW-0808">Transferase</keyword>
<reference evidence="4" key="1">
    <citation type="submission" date="2020-05" db="EMBL/GenBank/DDBJ databases">
        <title>Chitinophaga laudate sp. nov., isolated from a tropical peat swamp.</title>
        <authorList>
            <person name="Goh C.B.S."/>
            <person name="Lee M.S."/>
            <person name="Parimannan S."/>
            <person name="Pasbakhsh P."/>
            <person name="Yule C.M."/>
            <person name="Rajandas H."/>
            <person name="Loke S."/>
            <person name="Croft L."/>
            <person name="Tan J.B.L."/>
        </authorList>
    </citation>
    <scope>NUCLEOTIDE SEQUENCE</scope>
    <source>
        <strain evidence="4">Mgbs1</strain>
    </source>
</reference>
<dbReference type="Gene3D" id="2.160.10.10">
    <property type="entry name" value="Hexapeptide repeat proteins"/>
    <property type="match status" value="1"/>
</dbReference>
<dbReference type="GO" id="GO:0008652">
    <property type="term" value="P:amino acid biosynthetic process"/>
    <property type="evidence" value="ECO:0007669"/>
    <property type="project" value="UniProtKB-KW"/>
</dbReference>
<gene>
    <name evidence="4" type="ORF">ECE50_014110</name>
</gene>
<accession>A0A3S1AZJ7</accession>
<protein>
    <submittedName>
        <fullName evidence="4">Serine acetyltransferase</fullName>
    </submittedName>
</protein>
<comment type="caution">
    <text evidence="4">The sequence shown here is derived from an EMBL/GenBank/DDBJ whole genome shotgun (WGS) entry which is preliminary data.</text>
</comment>
<dbReference type="AlphaFoldDB" id="A0A3S1AZJ7"/>